<dbReference type="EMBL" id="CAIIXF020000007">
    <property type="protein sequence ID" value="CAH1789123.1"/>
    <property type="molecule type" value="Genomic_DNA"/>
</dbReference>
<name>A0A8J1Y2T3_OWEFU</name>
<protein>
    <submittedName>
        <fullName evidence="1">Uncharacterized protein</fullName>
    </submittedName>
</protein>
<gene>
    <name evidence="1" type="ORF">OFUS_LOCUS14535</name>
</gene>
<dbReference type="Proteomes" id="UP000749559">
    <property type="component" value="Unassembled WGS sequence"/>
</dbReference>
<sequence>MISVRRESVNFLWFCWLFHLIAGFYIEDDIEVKEDEADELVSEDKVMEYGAFCEQMNLCTTCETAIKDCPIRPISRIDTACLLHVECLCNLTVSLIWWQRPTTPTITTNTSTTTSLDTTAQLYNEPKKYTDKHCSCLAPLIKAIQEHTICHDLPPLSWERSECEIYRTIALEYYFNEPCACYKPPDDNNGDVPHTISDFTVGNITQCKWINMSNMNIKIVKEEDSIPLKL</sequence>
<reference evidence="1" key="1">
    <citation type="submission" date="2022-03" db="EMBL/GenBank/DDBJ databases">
        <authorList>
            <person name="Martin C."/>
        </authorList>
    </citation>
    <scope>NUCLEOTIDE SEQUENCE</scope>
</reference>
<comment type="caution">
    <text evidence="1">The sequence shown here is derived from an EMBL/GenBank/DDBJ whole genome shotgun (WGS) entry which is preliminary data.</text>
</comment>
<proteinExistence type="predicted"/>
<keyword evidence="2" id="KW-1185">Reference proteome</keyword>
<evidence type="ECO:0000313" key="1">
    <source>
        <dbReference type="EMBL" id="CAH1789123.1"/>
    </source>
</evidence>
<dbReference type="AlphaFoldDB" id="A0A8J1Y2T3"/>
<evidence type="ECO:0000313" key="2">
    <source>
        <dbReference type="Proteomes" id="UP000749559"/>
    </source>
</evidence>
<accession>A0A8J1Y2T3</accession>
<organism evidence="1 2">
    <name type="scientific">Owenia fusiformis</name>
    <name type="common">Polychaete worm</name>
    <dbReference type="NCBI Taxonomy" id="6347"/>
    <lineage>
        <taxon>Eukaryota</taxon>
        <taxon>Metazoa</taxon>
        <taxon>Spiralia</taxon>
        <taxon>Lophotrochozoa</taxon>
        <taxon>Annelida</taxon>
        <taxon>Polychaeta</taxon>
        <taxon>Sedentaria</taxon>
        <taxon>Canalipalpata</taxon>
        <taxon>Sabellida</taxon>
        <taxon>Oweniida</taxon>
        <taxon>Oweniidae</taxon>
        <taxon>Owenia</taxon>
    </lineage>
</organism>